<accession>A0AAU9LL03</accession>
<keyword evidence="2" id="KW-1185">Reference proteome</keyword>
<name>A0AAU9LL03_9ASTR</name>
<comment type="caution">
    <text evidence="1">The sequence shown here is derived from an EMBL/GenBank/DDBJ whole genome shotgun (WGS) entry which is preliminary data.</text>
</comment>
<gene>
    <name evidence="1" type="ORF">LVIROSA_LOCUS4398</name>
</gene>
<evidence type="ECO:0000313" key="2">
    <source>
        <dbReference type="Proteomes" id="UP001157418"/>
    </source>
</evidence>
<sequence>MGYQSNWCGNPILCILPIYVFQPLIDLWSHHSEIYGGTVRCGTSNETNPVFELGKLGSLVSPIFWFILQQCDVSFYFGRPLRWNPSFTGADTYVVADTEKLFHQ</sequence>
<protein>
    <submittedName>
        <fullName evidence="1">Uncharacterized protein</fullName>
    </submittedName>
</protein>
<evidence type="ECO:0000313" key="1">
    <source>
        <dbReference type="EMBL" id="CAH1416648.1"/>
    </source>
</evidence>
<proteinExistence type="predicted"/>
<dbReference type="Proteomes" id="UP001157418">
    <property type="component" value="Unassembled WGS sequence"/>
</dbReference>
<reference evidence="1 2" key="1">
    <citation type="submission" date="2022-01" db="EMBL/GenBank/DDBJ databases">
        <authorList>
            <person name="Xiong W."/>
            <person name="Schranz E."/>
        </authorList>
    </citation>
    <scope>NUCLEOTIDE SEQUENCE [LARGE SCALE GENOMIC DNA]</scope>
</reference>
<dbReference type="AlphaFoldDB" id="A0AAU9LL03"/>
<dbReference type="EMBL" id="CAKMRJ010000002">
    <property type="protein sequence ID" value="CAH1416648.1"/>
    <property type="molecule type" value="Genomic_DNA"/>
</dbReference>
<organism evidence="1 2">
    <name type="scientific">Lactuca virosa</name>
    <dbReference type="NCBI Taxonomy" id="75947"/>
    <lineage>
        <taxon>Eukaryota</taxon>
        <taxon>Viridiplantae</taxon>
        <taxon>Streptophyta</taxon>
        <taxon>Embryophyta</taxon>
        <taxon>Tracheophyta</taxon>
        <taxon>Spermatophyta</taxon>
        <taxon>Magnoliopsida</taxon>
        <taxon>eudicotyledons</taxon>
        <taxon>Gunneridae</taxon>
        <taxon>Pentapetalae</taxon>
        <taxon>asterids</taxon>
        <taxon>campanulids</taxon>
        <taxon>Asterales</taxon>
        <taxon>Asteraceae</taxon>
        <taxon>Cichorioideae</taxon>
        <taxon>Cichorieae</taxon>
        <taxon>Lactucinae</taxon>
        <taxon>Lactuca</taxon>
    </lineage>
</organism>